<protein>
    <submittedName>
        <fullName evidence="6">Prephenate dehydrogenase</fullName>
    </submittedName>
</protein>
<dbReference type="GO" id="GO:0070403">
    <property type="term" value="F:NAD+ binding"/>
    <property type="evidence" value="ECO:0007669"/>
    <property type="project" value="InterPro"/>
</dbReference>
<evidence type="ECO:0000259" key="5">
    <source>
        <dbReference type="PROSITE" id="PS51176"/>
    </source>
</evidence>
<evidence type="ECO:0000256" key="1">
    <source>
        <dbReference type="ARBA" id="ARBA00007964"/>
    </source>
</evidence>
<reference evidence="6 7" key="1">
    <citation type="journal article" date="2016" name="Genome Announc.">
        <title>Complete Genome Sequences of Aerococcus christensenii CCUG 28831T, Aerococcus sanguinicola CCUG 43001T, Aerococcus urinae CCUG 36881T, Aerococcus urinaeequi CCUG 28094T, Aerococcus urinaehominis CCUG 42038 BT, and Aerococcus viridans CCUG 4311T.</title>
        <authorList>
            <person name="Carkaci D."/>
            <person name="Dargis R."/>
            <person name="Nielsen X.C."/>
            <person name="Skovgaard O."/>
            <person name="Fuursted K."/>
            <person name="Christensen J.J."/>
        </authorList>
    </citation>
    <scope>NUCLEOTIDE SEQUENCE [LARGE SCALE GENOMIC DNA]</scope>
    <source>
        <strain evidence="6 7">CCUG43001</strain>
    </source>
</reference>
<dbReference type="InterPro" id="IPR050812">
    <property type="entry name" value="Preph/Arog_dehydrog"/>
</dbReference>
<dbReference type="InterPro" id="IPR036291">
    <property type="entry name" value="NAD(P)-bd_dom_sf"/>
</dbReference>
<dbReference type="GO" id="GO:0006571">
    <property type="term" value="P:tyrosine biosynthetic process"/>
    <property type="evidence" value="ECO:0007669"/>
    <property type="project" value="InterPro"/>
</dbReference>
<reference evidence="7" key="2">
    <citation type="submission" date="2016-01" db="EMBL/GenBank/DDBJ databases">
        <title>Six Aerococcus type strain genome sequencing and assembly using PacBio and Illumina Hiseq.</title>
        <authorList>
            <person name="Carkaci D."/>
            <person name="Dargis R."/>
            <person name="Nielsen X.C."/>
            <person name="Skovgaard O."/>
            <person name="Fuursted K."/>
            <person name="Christensen J.J."/>
        </authorList>
    </citation>
    <scope>NUCLEOTIDE SEQUENCE [LARGE SCALE GENOMIC DNA]</scope>
    <source>
        <strain evidence="7">CCUG43001</strain>
    </source>
</reference>
<dbReference type="Gene3D" id="1.10.3660.10">
    <property type="entry name" value="6-phosphogluconate dehydrogenase C-terminal like domain"/>
    <property type="match status" value="1"/>
</dbReference>
<dbReference type="AlphaFoldDB" id="A0A0X8FCJ6"/>
<keyword evidence="7" id="KW-1185">Reference proteome</keyword>
<comment type="similarity">
    <text evidence="1">Belongs to the prephenate/arogenate dehydrogenase family.</text>
</comment>
<dbReference type="InterPro" id="IPR003099">
    <property type="entry name" value="Prephen_DH"/>
</dbReference>
<evidence type="ECO:0000256" key="3">
    <source>
        <dbReference type="ARBA" id="ARBA00029440"/>
    </source>
</evidence>
<dbReference type="InterPro" id="IPR008927">
    <property type="entry name" value="6-PGluconate_DH-like_C_sf"/>
</dbReference>
<evidence type="ECO:0000256" key="2">
    <source>
        <dbReference type="ARBA" id="ARBA00023002"/>
    </source>
</evidence>
<keyword evidence="2" id="KW-0560">Oxidoreductase</keyword>
<dbReference type="Proteomes" id="UP000069912">
    <property type="component" value="Chromosome"/>
</dbReference>
<evidence type="ECO:0000256" key="4">
    <source>
        <dbReference type="SAM" id="SignalP"/>
    </source>
</evidence>
<accession>A0A0X8FCJ6</accession>
<dbReference type="Gene3D" id="3.40.50.720">
    <property type="entry name" value="NAD(P)-binding Rossmann-like Domain"/>
    <property type="match status" value="1"/>
</dbReference>
<dbReference type="PROSITE" id="PS51176">
    <property type="entry name" value="PDH_ADH"/>
    <property type="match status" value="1"/>
</dbReference>
<dbReference type="KEGG" id="asan:AWM72_08355"/>
<dbReference type="GO" id="GO:0008977">
    <property type="term" value="F:prephenate dehydrogenase (NAD+) activity"/>
    <property type="evidence" value="ECO:0007669"/>
    <property type="project" value="InterPro"/>
</dbReference>
<dbReference type="EMBL" id="CP014160">
    <property type="protein sequence ID" value="AMB94767.1"/>
    <property type="molecule type" value="Genomic_DNA"/>
</dbReference>
<keyword evidence="4" id="KW-0732">Signal</keyword>
<dbReference type="SUPFAM" id="SSF48179">
    <property type="entry name" value="6-phosphogluconate dehydrogenase C-terminal domain-like"/>
    <property type="match status" value="1"/>
</dbReference>
<dbReference type="Pfam" id="PF20463">
    <property type="entry name" value="PDH_C"/>
    <property type="match status" value="1"/>
</dbReference>
<organism evidence="6 7">
    <name type="scientific">Aerococcus sanguinicola</name>
    <dbReference type="NCBI Taxonomy" id="119206"/>
    <lineage>
        <taxon>Bacteria</taxon>
        <taxon>Bacillati</taxon>
        <taxon>Bacillota</taxon>
        <taxon>Bacilli</taxon>
        <taxon>Lactobacillales</taxon>
        <taxon>Aerococcaceae</taxon>
        <taxon>Aerococcus</taxon>
    </lineage>
</organism>
<feature type="chain" id="PRO_5038552920" evidence="4">
    <location>
        <begin position="19"/>
        <end position="280"/>
    </location>
</feature>
<dbReference type="RefSeq" id="WP_067976178.1">
    <property type="nucleotide sequence ID" value="NZ_CP014160.1"/>
</dbReference>
<sequence length="280" mass="31088">MKIVIVGLGAIGSSFAQALTQAGYQEIRGIDQNPETCLKAEELGIVKTAQTEDDQALSQADLIFITLHPQAVAPYVESKQDLFKSTCLLTDVTGIKRDVMDQVEAILRPDLDFIYAHPMRGSEKAGIAGLNSAQFRGANALLVVSQRNQESHLELIEALYRAMGFQEVSRVDAESHDRAIAYVSQLMHVLAVAAVNSAPNCEDTVQFAGNSFQELTRIADVNAPLWTDLFLHNQDYLLESIEAFEKELVRVKTALKNKDSDQLQDAFQASTQQRREWYVD</sequence>
<evidence type="ECO:0000313" key="7">
    <source>
        <dbReference type="Proteomes" id="UP000069912"/>
    </source>
</evidence>
<dbReference type="PANTHER" id="PTHR21363">
    <property type="entry name" value="PREPHENATE DEHYDROGENASE"/>
    <property type="match status" value="1"/>
</dbReference>
<dbReference type="GO" id="GO:0004665">
    <property type="term" value="F:prephenate dehydrogenase (NADP+) activity"/>
    <property type="evidence" value="ECO:0007669"/>
    <property type="project" value="InterPro"/>
</dbReference>
<feature type="domain" description="Prephenate/arogenate dehydrogenase" evidence="5">
    <location>
        <begin position="1"/>
        <end position="280"/>
    </location>
</feature>
<comment type="pathway">
    <text evidence="3">Amino-acid biosynthesis.</text>
</comment>
<dbReference type="InterPro" id="IPR046826">
    <property type="entry name" value="PDH_N"/>
</dbReference>
<gene>
    <name evidence="6" type="ORF">AWM72_08355</name>
</gene>
<dbReference type="SUPFAM" id="SSF51735">
    <property type="entry name" value="NAD(P)-binding Rossmann-fold domains"/>
    <property type="match status" value="1"/>
</dbReference>
<feature type="signal peptide" evidence="4">
    <location>
        <begin position="1"/>
        <end position="18"/>
    </location>
</feature>
<dbReference type="Pfam" id="PF02153">
    <property type="entry name" value="PDH_N"/>
    <property type="match status" value="1"/>
</dbReference>
<proteinExistence type="inferred from homology"/>
<name>A0A0X8FCJ6_9LACT</name>
<dbReference type="GeneID" id="92904078"/>
<dbReference type="PANTHER" id="PTHR21363:SF0">
    <property type="entry name" value="PREPHENATE DEHYDROGENASE [NADP(+)]"/>
    <property type="match status" value="1"/>
</dbReference>
<dbReference type="InterPro" id="IPR046825">
    <property type="entry name" value="PDH_C"/>
</dbReference>
<evidence type="ECO:0000313" key="6">
    <source>
        <dbReference type="EMBL" id="AMB94767.1"/>
    </source>
</evidence>